<feature type="region of interest" description="Disordered" evidence="1">
    <location>
        <begin position="1"/>
        <end position="21"/>
    </location>
</feature>
<proteinExistence type="predicted"/>
<dbReference type="AlphaFoldDB" id="A0AAV0WS63"/>
<feature type="compositionally biased region" description="Polar residues" evidence="1">
    <location>
        <begin position="8"/>
        <end position="19"/>
    </location>
</feature>
<comment type="caution">
    <text evidence="2">The sequence shown here is derived from an EMBL/GenBank/DDBJ whole genome shotgun (WGS) entry which is preliminary data.</text>
</comment>
<reference evidence="2 3" key="1">
    <citation type="submission" date="2023-01" db="EMBL/GenBank/DDBJ databases">
        <authorList>
            <person name="Whitehead M."/>
        </authorList>
    </citation>
    <scope>NUCLEOTIDE SEQUENCE [LARGE SCALE GENOMIC DNA]</scope>
</reference>
<evidence type="ECO:0000313" key="3">
    <source>
        <dbReference type="Proteomes" id="UP001160148"/>
    </source>
</evidence>
<gene>
    <name evidence="2" type="ORF">MEUPH1_LOCUS13935</name>
</gene>
<accession>A0AAV0WS63</accession>
<organism evidence="2 3">
    <name type="scientific">Macrosiphum euphorbiae</name>
    <name type="common">potato aphid</name>
    <dbReference type="NCBI Taxonomy" id="13131"/>
    <lineage>
        <taxon>Eukaryota</taxon>
        <taxon>Metazoa</taxon>
        <taxon>Ecdysozoa</taxon>
        <taxon>Arthropoda</taxon>
        <taxon>Hexapoda</taxon>
        <taxon>Insecta</taxon>
        <taxon>Pterygota</taxon>
        <taxon>Neoptera</taxon>
        <taxon>Paraneoptera</taxon>
        <taxon>Hemiptera</taxon>
        <taxon>Sternorrhyncha</taxon>
        <taxon>Aphidomorpha</taxon>
        <taxon>Aphidoidea</taxon>
        <taxon>Aphididae</taxon>
        <taxon>Macrosiphini</taxon>
        <taxon>Macrosiphum</taxon>
    </lineage>
</organism>
<dbReference type="EMBL" id="CARXXK010000002">
    <property type="protein sequence ID" value="CAI6358422.1"/>
    <property type="molecule type" value="Genomic_DNA"/>
</dbReference>
<sequence length="122" mass="13447">MSPKQCDHNPTSATENDLTAMSDVGGGPMEMMLFTVNQMFEHAVLVNELESIAMITSISVFRVRRLQRKLLDSLVVLAHIAHRFLLHGDPAVRATAELLTTGTAFLIGRLYNLTRVGPPMAK</sequence>
<keyword evidence="3" id="KW-1185">Reference proteome</keyword>
<evidence type="ECO:0000313" key="2">
    <source>
        <dbReference type="EMBL" id="CAI6358422.1"/>
    </source>
</evidence>
<dbReference type="Proteomes" id="UP001160148">
    <property type="component" value="Unassembled WGS sequence"/>
</dbReference>
<protein>
    <submittedName>
        <fullName evidence="2">Uncharacterized protein</fullName>
    </submittedName>
</protein>
<evidence type="ECO:0000256" key="1">
    <source>
        <dbReference type="SAM" id="MobiDB-lite"/>
    </source>
</evidence>
<name>A0AAV0WS63_9HEMI</name>